<dbReference type="AlphaFoldDB" id="A0A1H6RA20"/>
<dbReference type="Pfam" id="PF14158">
    <property type="entry name" value="YndJ"/>
    <property type="match status" value="1"/>
</dbReference>
<feature type="transmembrane region" description="Helical" evidence="1">
    <location>
        <begin position="48"/>
        <end position="69"/>
    </location>
</feature>
<dbReference type="RefSeq" id="WP_089670706.1">
    <property type="nucleotide sequence ID" value="NZ_CP024845.1"/>
</dbReference>
<feature type="transmembrane region" description="Helical" evidence="1">
    <location>
        <begin position="201"/>
        <end position="221"/>
    </location>
</feature>
<dbReference type="GeneID" id="35002544"/>
<reference evidence="2 3" key="1">
    <citation type="submission" date="2016-10" db="EMBL/GenBank/DDBJ databases">
        <authorList>
            <person name="de Groot N.N."/>
        </authorList>
    </citation>
    <scope>NUCLEOTIDE SEQUENCE [LARGE SCALE GENOMIC DNA]</scope>
    <source>
        <strain evidence="2 3">DSM 22187</strain>
    </source>
</reference>
<protein>
    <submittedName>
        <fullName evidence="2">YndJ-like protein</fullName>
    </submittedName>
</protein>
<dbReference type="STRING" id="1073996.SAMN05444271_101207"/>
<evidence type="ECO:0000313" key="3">
    <source>
        <dbReference type="Proteomes" id="UP000198888"/>
    </source>
</evidence>
<keyword evidence="1" id="KW-0812">Transmembrane</keyword>
<organism evidence="2 3">
    <name type="scientific">Halohasta litchfieldiae</name>
    <dbReference type="NCBI Taxonomy" id="1073996"/>
    <lineage>
        <taxon>Archaea</taxon>
        <taxon>Methanobacteriati</taxon>
        <taxon>Methanobacteriota</taxon>
        <taxon>Stenosarchaea group</taxon>
        <taxon>Halobacteria</taxon>
        <taxon>Halobacteriales</taxon>
        <taxon>Haloferacaceae</taxon>
        <taxon>Halohasta</taxon>
    </lineage>
</organism>
<name>A0A1H6RA20_9EURY</name>
<feature type="transmembrane region" description="Helical" evidence="1">
    <location>
        <begin position="300"/>
        <end position="317"/>
    </location>
</feature>
<dbReference type="Proteomes" id="UP000198888">
    <property type="component" value="Unassembled WGS sequence"/>
</dbReference>
<proteinExistence type="predicted"/>
<accession>A0A2H4Q2C3</accession>
<evidence type="ECO:0000256" key="1">
    <source>
        <dbReference type="SAM" id="Phobius"/>
    </source>
</evidence>
<gene>
    <name evidence="2" type="ORF">SAMN05444271_101207</name>
</gene>
<keyword evidence="1" id="KW-0472">Membrane</keyword>
<keyword evidence="3" id="KW-1185">Reference proteome</keyword>
<accession>A0A1H6RA20</accession>
<dbReference type="InterPro" id="IPR025450">
    <property type="entry name" value="YndJ-like"/>
</dbReference>
<keyword evidence="1" id="KW-1133">Transmembrane helix</keyword>
<sequence length="326" mass="33266">MTRSATGSVVGSSPSVGRFALTDLSAVFGGAVWLAVVVAGSLSAIERAVVLAPLVLVPLGLTMVGPLPVEGLPHWLYPAAVVLQPVGAVCVLASFLVSTPSVAAGAAVVWLLVTGLLGVVGLQRLVDRGGLAPISDTAIDSGLVYSVVGAVALVLHHLGISFWFEPVIILLTAIHFHYAGFVLPVLAGLTGRAVGTPGRGFQLLTGVILLGPAIIAVGISFSPLVEFVAVGLFTTTVAVFGGYVVVRVVPDRSRVQGLCLVGSALALPVSMLLALAYAVMVVSGIDPLGVSLSRMVRFHGSLNAFGFALLGLLGWRVDVPVRTGTT</sequence>
<dbReference type="EMBL" id="FNYR01000001">
    <property type="protein sequence ID" value="SEI49377.1"/>
    <property type="molecule type" value="Genomic_DNA"/>
</dbReference>
<feature type="transmembrane region" description="Helical" evidence="1">
    <location>
        <begin position="168"/>
        <end position="189"/>
    </location>
</feature>
<feature type="transmembrane region" description="Helical" evidence="1">
    <location>
        <begin position="21"/>
        <end position="42"/>
    </location>
</feature>
<dbReference type="KEGG" id="hae:halTADL_1758"/>
<feature type="transmembrane region" description="Helical" evidence="1">
    <location>
        <begin position="227"/>
        <end position="246"/>
    </location>
</feature>
<feature type="transmembrane region" description="Helical" evidence="1">
    <location>
        <begin position="102"/>
        <end position="122"/>
    </location>
</feature>
<evidence type="ECO:0000313" key="2">
    <source>
        <dbReference type="EMBL" id="SEI49377.1"/>
    </source>
</evidence>
<feature type="transmembrane region" description="Helical" evidence="1">
    <location>
        <begin position="258"/>
        <end position="280"/>
    </location>
</feature>
<feature type="transmembrane region" description="Helical" evidence="1">
    <location>
        <begin position="143"/>
        <end position="162"/>
    </location>
</feature>
<dbReference type="OrthoDB" id="206175at2157"/>